<dbReference type="PANTHER" id="PTHR41534">
    <property type="entry name" value="BLR3401 PROTEIN"/>
    <property type="match status" value="1"/>
</dbReference>
<dbReference type="Proteomes" id="UP000245712">
    <property type="component" value="Unassembled WGS sequence"/>
</dbReference>
<dbReference type="InterPro" id="IPR032710">
    <property type="entry name" value="NTF2-like_dom_sf"/>
</dbReference>
<evidence type="ECO:0000313" key="4">
    <source>
        <dbReference type="Proteomes" id="UP000245712"/>
    </source>
</evidence>
<dbReference type="EMBL" id="QEOB01000035">
    <property type="protein sequence ID" value="PVX70768.1"/>
    <property type="molecule type" value="Genomic_DNA"/>
</dbReference>
<protein>
    <submittedName>
        <fullName evidence="3">3-phenylpropionate/cinnamic acid dioxygenase small subunit</fullName>
    </submittedName>
</protein>
<keyword evidence="2" id="KW-0560">Oxidoreductase</keyword>
<evidence type="ECO:0000256" key="1">
    <source>
        <dbReference type="ARBA" id="ARBA00009570"/>
    </source>
</evidence>
<dbReference type="Pfam" id="PF00866">
    <property type="entry name" value="Ring_hydroxyl_B"/>
    <property type="match status" value="1"/>
</dbReference>
<gene>
    <name evidence="3" type="ORF">C7402_13572</name>
</gene>
<name>A0ABX5K8A4_9BURK</name>
<comment type="caution">
    <text evidence="3">The sequence shown here is derived from an EMBL/GenBank/DDBJ whole genome shotgun (WGS) entry which is preliminary data.</text>
</comment>
<dbReference type="SUPFAM" id="SSF54427">
    <property type="entry name" value="NTF2-like"/>
    <property type="match status" value="1"/>
</dbReference>
<dbReference type="RefSeq" id="WP_116614712.1">
    <property type="nucleotide sequence ID" value="NZ_CAJZAT010000079.1"/>
</dbReference>
<accession>A0ABX5K8A4</accession>
<dbReference type="PANTHER" id="PTHR41534:SF2">
    <property type="entry name" value="3-PHENYLPROPIONATE_CINNAMIC ACID DIOXYGENASE SUBUNIT BETA"/>
    <property type="match status" value="1"/>
</dbReference>
<reference evidence="3 4" key="1">
    <citation type="submission" date="2018-05" db="EMBL/GenBank/DDBJ databases">
        <title>Genomic Encyclopedia of Type Strains, Phase IV (KMG-V): Genome sequencing to study the core and pangenomes of soil and plant-associated prokaryotes.</title>
        <authorList>
            <person name="Whitman W."/>
        </authorList>
    </citation>
    <scope>NUCLEOTIDE SEQUENCE [LARGE SCALE GENOMIC DNA]</scope>
    <source>
        <strain evidence="3 4">SCZa-39</strain>
    </source>
</reference>
<proteinExistence type="inferred from homology"/>
<sequence length="163" mass="18254">MNVTDHLGGDLGEAIVFIWKEAELLDRKRYEAWAALWTEEGIYVVPTDAEATDFTRTLNYAFDDARMRKMRLARMTSGAAISADSAAATVRTVSRFTLGAVQEDSFEVDAAQIVTAYKRESYTTFIANVTYRLCRRDGALKLERKIVRLINAADSLDALGFLL</sequence>
<keyword evidence="3" id="KW-0223">Dioxygenase</keyword>
<comment type="similarity">
    <text evidence="1">Belongs to the bacterial ring-hydroxylating dioxygenase beta subunit family.</text>
</comment>
<evidence type="ECO:0000256" key="2">
    <source>
        <dbReference type="ARBA" id="ARBA00023002"/>
    </source>
</evidence>
<keyword evidence="4" id="KW-1185">Reference proteome</keyword>
<dbReference type="InterPro" id="IPR000391">
    <property type="entry name" value="Rng_hydr_dOase-bsu"/>
</dbReference>
<evidence type="ECO:0000313" key="3">
    <source>
        <dbReference type="EMBL" id="PVX70768.1"/>
    </source>
</evidence>
<organism evidence="3 4">
    <name type="scientific">Paraburkholderia unamae</name>
    <dbReference type="NCBI Taxonomy" id="219649"/>
    <lineage>
        <taxon>Bacteria</taxon>
        <taxon>Pseudomonadati</taxon>
        <taxon>Pseudomonadota</taxon>
        <taxon>Betaproteobacteria</taxon>
        <taxon>Burkholderiales</taxon>
        <taxon>Burkholderiaceae</taxon>
        <taxon>Paraburkholderia</taxon>
    </lineage>
</organism>
<dbReference type="GO" id="GO:0051213">
    <property type="term" value="F:dioxygenase activity"/>
    <property type="evidence" value="ECO:0007669"/>
    <property type="project" value="UniProtKB-KW"/>
</dbReference>
<dbReference type="Gene3D" id="3.10.450.50">
    <property type="match status" value="1"/>
</dbReference>